<evidence type="ECO:0000256" key="4">
    <source>
        <dbReference type="ARBA" id="ARBA00022989"/>
    </source>
</evidence>
<dbReference type="Pfam" id="PF04138">
    <property type="entry name" value="GtrA_DPMS_TM"/>
    <property type="match status" value="1"/>
</dbReference>
<evidence type="ECO:0000256" key="3">
    <source>
        <dbReference type="ARBA" id="ARBA00022692"/>
    </source>
</evidence>
<keyword evidence="4 6" id="KW-1133">Transmembrane helix</keyword>
<comment type="caution">
    <text evidence="8">The sequence shown here is derived from an EMBL/GenBank/DDBJ whole genome shotgun (WGS) entry which is preliminary data.</text>
</comment>
<dbReference type="STRING" id="1856638.A9Q68_03210"/>
<keyword evidence="5 6" id="KW-0472">Membrane</keyword>
<feature type="transmembrane region" description="Helical" evidence="6">
    <location>
        <begin position="12"/>
        <end position="35"/>
    </location>
</feature>
<dbReference type="PANTHER" id="PTHR38459:SF5">
    <property type="entry name" value="CELL WALL TEICHOIC ACID GLYCOSYLATION PROTEIN GTCA"/>
    <property type="match status" value="1"/>
</dbReference>
<dbReference type="PANTHER" id="PTHR38459">
    <property type="entry name" value="PROPHAGE BACTOPRENOL-LINKED GLUCOSE TRANSLOCASE HOMOLOG"/>
    <property type="match status" value="1"/>
</dbReference>
<evidence type="ECO:0000313" key="9">
    <source>
        <dbReference type="Proteomes" id="UP000182015"/>
    </source>
</evidence>
<evidence type="ECO:0000256" key="6">
    <source>
        <dbReference type="SAM" id="Phobius"/>
    </source>
</evidence>
<proteinExistence type="inferred from homology"/>
<keyword evidence="9" id="KW-1185">Reference proteome</keyword>
<dbReference type="GO" id="GO:0005886">
    <property type="term" value="C:plasma membrane"/>
    <property type="evidence" value="ECO:0007669"/>
    <property type="project" value="TreeGrafter"/>
</dbReference>
<dbReference type="Proteomes" id="UP000182015">
    <property type="component" value="Unassembled WGS sequence"/>
</dbReference>
<evidence type="ECO:0000313" key="8">
    <source>
        <dbReference type="EMBL" id="OJF72571.1"/>
    </source>
</evidence>
<name>A0A1L8MP77_9STRE</name>
<feature type="domain" description="GtrA/DPMS transmembrane" evidence="7">
    <location>
        <begin position="16"/>
        <end position="141"/>
    </location>
</feature>
<dbReference type="EMBL" id="LZDD01000001">
    <property type="protein sequence ID" value="OJF72571.1"/>
    <property type="molecule type" value="Genomic_DNA"/>
</dbReference>
<protein>
    <submittedName>
        <fullName evidence="8">Sugar translocase</fullName>
    </submittedName>
</protein>
<evidence type="ECO:0000256" key="2">
    <source>
        <dbReference type="ARBA" id="ARBA00009399"/>
    </source>
</evidence>
<evidence type="ECO:0000256" key="5">
    <source>
        <dbReference type="ARBA" id="ARBA00023136"/>
    </source>
</evidence>
<feature type="transmembrane region" description="Helical" evidence="6">
    <location>
        <begin position="122"/>
        <end position="141"/>
    </location>
</feature>
<gene>
    <name evidence="8" type="ORF">A9Q68_03210</name>
</gene>
<sequence length="146" mass="16666">MNINLKKLMKSEVVMYLIFGVLTTVVYIISRLIIFHFKADATFAAGLANIIAILFAFVTNDTLVFKQERKGYLNRLIKFIIARLVTLVLDVLLAFIFVDAFPQIIGQFVHQNQSLINSIETVFGQVLVIVLNYFLSKLFVFNNKKS</sequence>
<comment type="similarity">
    <text evidence="2">Belongs to the GtrA family.</text>
</comment>
<feature type="transmembrane region" description="Helical" evidence="6">
    <location>
        <begin position="41"/>
        <end position="59"/>
    </location>
</feature>
<dbReference type="RefSeq" id="WP_071793255.1">
    <property type="nucleotide sequence ID" value="NZ_LZDD01000001.1"/>
</dbReference>
<comment type="subcellular location">
    <subcellularLocation>
        <location evidence="1">Membrane</location>
        <topology evidence="1">Multi-pass membrane protein</topology>
    </subcellularLocation>
</comment>
<reference evidence="9" key="1">
    <citation type="submission" date="2016-06" db="EMBL/GenBank/DDBJ databases">
        <authorList>
            <person name="de Vries S.P.W."/>
            <person name="Hadjirin N.F."/>
            <person name="Lay E.M."/>
            <person name="Zadoks R.N."/>
            <person name="Peacock S.J."/>
            <person name="Parkhill J."/>
            <person name="Grant A.J."/>
            <person name="Mcdougall S."/>
            <person name="Holmes M.A."/>
        </authorList>
    </citation>
    <scope>NUCLEOTIDE SEQUENCE [LARGE SCALE GENOMIC DNA]</scope>
    <source>
        <strain evidence="9">NZ1587</strain>
    </source>
</reference>
<evidence type="ECO:0000256" key="1">
    <source>
        <dbReference type="ARBA" id="ARBA00004141"/>
    </source>
</evidence>
<evidence type="ECO:0000259" key="7">
    <source>
        <dbReference type="Pfam" id="PF04138"/>
    </source>
</evidence>
<keyword evidence="3 6" id="KW-0812">Transmembrane</keyword>
<dbReference type="OrthoDB" id="361483at2"/>
<dbReference type="InterPro" id="IPR051401">
    <property type="entry name" value="GtrA_CellWall_Glycosyl"/>
</dbReference>
<organism evidence="8 9">
    <name type="scientific">Streptococcus bovimastitidis</name>
    <dbReference type="NCBI Taxonomy" id="1856638"/>
    <lineage>
        <taxon>Bacteria</taxon>
        <taxon>Bacillati</taxon>
        <taxon>Bacillota</taxon>
        <taxon>Bacilli</taxon>
        <taxon>Lactobacillales</taxon>
        <taxon>Streptococcaceae</taxon>
        <taxon>Streptococcus</taxon>
    </lineage>
</organism>
<dbReference type="AlphaFoldDB" id="A0A1L8MP77"/>
<dbReference type="InterPro" id="IPR007267">
    <property type="entry name" value="GtrA_DPMS_TM"/>
</dbReference>
<accession>A0A1L8MP77</accession>
<dbReference type="GO" id="GO:0000271">
    <property type="term" value="P:polysaccharide biosynthetic process"/>
    <property type="evidence" value="ECO:0007669"/>
    <property type="project" value="InterPro"/>
</dbReference>
<feature type="transmembrane region" description="Helical" evidence="6">
    <location>
        <begin position="80"/>
        <end position="102"/>
    </location>
</feature>